<dbReference type="InterPro" id="IPR026875">
    <property type="entry name" value="PHydrolase_assoc_dom"/>
</dbReference>
<evidence type="ECO:0000313" key="4">
    <source>
        <dbReference type="Proteomes" id="UP000590740"/>
    </source>
</evidence>
<dbReference type="PANTHER" id="PTHR11373:SF32">
    <property type="entry name" value="DEOXYGUANOSINETRIPHOSPHATE TRIPHOSPHOHYDROLASE"/>
    <property type="match status" value="1"/>
</dbReference>
<feature type="domain" description="HD" evidence="2">
    <location>
        <begin position="63"/>
        <end position="228"/>
    </location>
</feature>
<dbReference type="RefSeq" id="WP_184343452.1">
    <property type="nucleotide sequence ID" value="NZ_JACHIG010000013.1"/>
</dbReference>
<gene>
    <name evidence="3" type="ORF">HNQ65_004657</name>
</gene>
<evidence type="ECO:0000256" key="1">
    <source>
        <dbReference type="ARBA" id="ARBA00022801"/>
    </source>
</evidence>
<dbReference type="InterPro" id="IPR003607">
    <property type="entry name" value="HD/PDEase_dom"/>
</dbReference>
<evidence type="ECO:0000313" key="3">
    <source>
        <dbReference type="EMBL" id="MBB5035049.1"/>
    </source>
</evidence>
<dbReference type="EMBL" id="JACHIG010000013">
    <property type="protein sequence ID" value="MBB5035049.1"/>
    <property type="molecule type" value="Genomic_DNA"/>
</dbReference>
<dbReference type="InterPro" id="IPR006261">
    <property type="entry name" value="dGTPase"/>
</dbReference>
<organism evidence="3 4">
    <name type="scientific">Prosthecobacter vanneervenii</name>
    <dbReference type="NCBI Taxonomy" id="48466"/>
    <lineage>
        <taxon>Bacteria</taxon>
        <taxon>Pseudomonadati</taxon>
        <taxon>Verrucomicrobiota</taxon>
        <taxon>Verrucomicrobiia</taxon>
        <taxon>Verrucomicrobiales</taxon>
        <taxon>Verrucomicrobiaceae</taxon>
        <taxon>Prosthecobacter</taxon>
    </lineage>
</organism>
<dbReference type="SMART" id="SM00471">
    <property type="entry name" value="HDc"/>
    <property type="match status" value="1"/>
</dbReference>
<protein>
    <submittedName>
        <fullName evidence="3">dGTPase</fullName>
        <ecNumber evidence="3">3.1.5.1</ecNumber>
    </submittedName>
</protein>
<sequence>MPANRFYTTFDLETLDSRPVHAGEYRSAFQIDRDRIIHSSAFRRLQNKTQVFLSGEYDFYRTRLTHSIEVAQIGRSICGWLTQQSEFLDDGCYIDSDLVESACLSHDLGHPPFGHAGERTLHKLMAPYGGFEGNAQTLRILTQTLFSEGRSGMNPTRALLDGVLKYKTLFVEDAKAKNHYLYDEQERWLDFTLGGQAFPVELTPGKVRNEFRSIECQVMDWADDTAYSLNDIADGIHAGFINVQRLERWAGEQELSETDQADVEFLCKAVREGRVEGRLNRLIGECIRATKLVPAANFLSQSTKRHQYALEIDPVQRRRADLHKKIALELVFLSPQLQQLDHKADFILTRLFGVMKERYIDTVQPRGLHLMPAAIEKEIQTAADAPARARLVCDWIANMTDHFAFRTYRRLFDADFGSITDFV</sequence>
<dbReference type="Gene3D" id="1.10.3210.10">
    <property type="entry name" value="Hypothetical protein af1432"/>
    <property type="match status" value="1"/>
</dbReference>
<accession>A0A7W7YFB2</accession>
<proteinExistence type="predicted"/>
<dbReference type="CDD" id="cd00077">
    <property type="entry name" value="HDc"/>
    <property type="match status" value="1"/>
</dbReference>
<dbReference type="Pfam" id="PF13286">
    <property type="entry name" value="HD_assoc"/>
    <property type="match status" value="1"/>
</dbReference>
<dbReference type="InterPro" id="IPR006674">
    <property type="entry name" value="HD_domain"/>
</dbReference>
<dbReference type="PANTHER" id="PTHR11373">
    <property type="entry name" value="DEOXYNUCLEOSIDE TRIPHOSPHATE TRIPHOSPHOHYDROLASE"/>
    <property type="match status" value="1"/>
</dbReference>
<dbReference type="Proteomes" id="UP000590740">
    <property type="component" value="Unassembled WGS sequence"/>
</dbReference>
<dbReference type="SUPFAM" id="SSF109604">
    <property type="entry name" value="HD-domain/PDEase-like"/>
    <property type="match status" value="1"/>
</dbReference>
<keyword evidence="4" id="KW-1185">Reference proteome</keyword>
<name>A0A7W7YFB2_9BACT</name>
<dbReference type="Pfam" id="PF01966">
    <property type="entry name" value="HD"/>
    <property type="match status" value="1"/>
</dbReference>
<dbReference type="AlphaFoldDB" id="A0A7W7YFB2"/>
<reference evidence="3 4" key="1">
    <citation type="submission" date="2020-08" db="EMBL/GenBank/DDBJ databases">
        <title>Genomic Encyclopedia of Type Strains, Phase IV (KMG-IV): sequencing the most valuable type-strain genomes for metagenomic binning, comparative biology and taxonomic classification.</title>
        <authorList>
            <person name="Goeker M."/>
        </authorList>
    </citation>
    <scope>NUCLEOTIDE SEQUENCE [LARGE SCALE GENOMIC DNA]</scope>
    <source>
        <strain evidence="3 4">DSM 12252</strain>
    </source>
</reference>
<evidence type="ECO:0000259" key="2">
    <source>
        <dbReference type="PROSITE" id="PS51831"/>
    </source>
</evidence>
<dbReference type="EC" id="3.1.5.1" evidence="3"/>
<dbReference type="GO" id="GO:0006203">
    <property type="term" value="P:dGTP catabolic process"/>
    <property type="evidence" value="ECO:0007669"/>
    <property type="project" value="TreeGrafter"/>
</dbReference>
<dbReference type="NCBIfam" id="TIGR01353">
    <property type="entry name" value="dGTP_triPase"/>
    <property type="match status" value="1"/>
</dbReference>
<dbReference type="PROSITE" id="PS51831">
    <property type="entry name" value="HD"/>
    <property type="match status" value="1"/>
</dbReference>
<comment type="caution">
    <text evidence="3">The sequence shown here is derived from an EMBL/GenBank/DDBJ whole genome shotgun (WGS) entry which is preliminary data.</text>
</comment>
<dbReference type="InterPro" id="IPR050135">
    <property type="entry name" value="dGTPase-like"/>
</dbReference>
<keyword evidence="1 3" id="KW-0378">Hydrolase</keyword>
<dbReference type="GO" id="GO:0008832">
    <property type="term" value="F:dGTPase activity"/>
    <property type="evidence" value="ECO:0007669"/>
    <property type="project" value="UniProtKB-EC"/>
</dbReference>